<keyword evidence="4 12" id="KW-0732">Signal</keyword>
<dbReference type="InterPro" id="IPR013106">
    <property type="entry name" value="Ig_V-set"/>
</dbReference>
<dbReference type="InterPro" id="IPR051713">
    <property type="entry name" value="T-cell_Activation_Regulation"/>
</dbReference>
<reference evidence="14" key="4">
    <citation type="submission" date="2025-09" db="UniProtKB">
        <authorList>
            <consortium name="Ensembl"/>
        </authorList>
    </citation>
    <scope>IDENTIFICATION</scope>
    <source>
        <strain evidence="14">JP 163 A</strain>
    </source>
</reference>
<dbReference type="InterPro" id="IPR053896">
    <property type="entry name" value="BTN3A2-like_Ig-C"/>
</dbReference>
<keyword evidence="6 11" id="KW-0472">Membrane</keyword>
<evidence type="ECO:0000256" key="8">
    <source>
        <dbReference type="ARBA" id="ARBA00023170"/>
    </source>
</evidence>
<keyword evidence="8" id="KW-0675">Receptor</keyword>
<dbReference type="Pfam" id="PF22705">
    <property type="entry name" value="C2-set_3"/>
    <property type="match status" value="1"/>
</dbReference>
<feature type="domain" description="Ig-like" evidence="13">
    <location>
        <begin position="193"/>
        <end position="305"/>
    </location>
</feature>
<dbReference type="Pfam" id="PF07686">
    <property type="entry name" value="V-set"/>
    <property type="match status" value="1"/>
</dbReference>
<dbReference type="GO" id="GO:0006955">
    <property type="term" value="P:immune response"/>
    <property type="evidence" value="ECO:0007669"/>
    <property type="project" value="TreeGrafter"/>
</dbReference>
<dbReference type="InterPro" id="IPR036179">
    <property type="entry name" value="Ig-like_dom_sf"/>
</dbReference>
<reference evidence="15" key="2">
    <citation type="journal article" date="2013" name="Nat. Genet.">
        <title>The genome of the platyfish, Xiphophorus maculatus, provides insights into evolutionary adaptation and several complex traits.</title>
        <authorList>
            <person name="Schartl M."/>
            <person name="Walter R.B."/>
            <person name="Shen Y."/>
            <person name="Garcia T."/>
            <person name="Catchen J."/>
            <person name="Amores A."/>
            <person name="Braasch I."/>
            <person name="Chalopin D."/>
            <person name="Volff J.N."/>
            <person name="Lesch K.P."/>
            <person name="Bisazza A."/>
            <person name="Minx P."/>
            <person name="Hillier L."/>
            <person name="Wilson R.K."/>
            <person name="Fuerstenberg S."/>
            <person name="Boore J."/>
            <person name="Searle S."/>
            <person name="Postlethwait J.H."/>
            <person name="Warren W.C."/>
        </authorList>
    </citation>
    <scope>NUCLEOTIDE SEQUENCE [LARGE SCALE GENOMIC DNA]</scope>
    <source>
        <strain evidence="15">JP 163 A</strain>
    </source>
</reference>
<dbReference type="AlphaFoldDB" id="A0A3B5QX04"/>
<dbReference type="SMART" id="SM00406">
    <property type="entry name" value="IGv"/>
    <property type="match status" value="1"/>
</dbReference>
<feature type="chain" id="PRO_5017263173" description="Ig-like domain-containing protein" evidence="12">
    <location>
        <begin position="24"/>
        <end position="357"/>
    </location>
</feature>
<name>A0A3B5QX04_XIPMA</name>
<keyword evidence="9" id="KW-0325">Glycoprotein</keyword>
<protein>
    <recommendedName>
        <fullName evidence="13">Ig-like domain-containing protein</fullName>
    </recommendedName>
</protein>
<dbReference type="GO" id="GO:0009897">
    <property type="term" value="C:external side of plasma membrane"/>
    <property type="evidence" value="ECO:0007669"/>
    <property type="project" value="TreeGrafter"/>
</dbReference>
<dbReference type="SMART" id="SM00409">
    <property type="entry name" value="IG"/>
    <property type="match status" value="2"/>
</dbReference>
<evidence type="ECO:0000256" key="4">
    <source>
        <dbReference type="ARBA" id="ARBA00022729"/>
    </source>
</evidence>
<evidence type="ECO:0000256" key="1">
    <source>
        <dbReference type="ARBA" id="ARBA00004251"/>
    </source>
</evidence>
<evidence type="ECO:0000313" key="14">
    <source>
        <dbReference type="Ensembl" id="ENSXMAP00000035724.1"/>
    </source>
</evidence>
<evidence type="ECO:0000256" key="6">
    <source>
        <dbReference type="ARBA" id="ARBA00023136"/>
    </source>
</evidence>
<keyword evidence="7" id="KW-1015">Disulfide bond</keyword>
<dbReference type="SMART" id="SM00408">
    <property type="entry name" value="IGc2"/>
    <property type="match status" value="2"/>
</dbReference>
<proteinExistence type="predicted"/>
<comment type="subcellular location">
    <subcellularLocation>
        <location evidence="1">Cell membrane</location>
        <topology evidence="1">Single-pass type I membrane protein</topology>
    </subcellularLocation>
</comment>
<evidence type="ECO:0000259" key="13">
    <source>
        <dbReference type="PROSITE" id="PS50835"/>
    </source>
</evidence>
<dbReference type="PANTHER" id="PTHR25466:SF14">
    <property type="entry name" value="BUTYROPHILIN SUBFAMILY 2 MEMBER A2-LIKE-RELATED"/>
    <property type="match status" value="1"/>
</dbReference>
<evidence type="ECO:0000313" key="15">
    <source>
        <dbReference type="Proteomes" id="UP000002852"/>
    </source>
</evidence>
<evidence type="ECO:0000256" key="12">
    <source>
        <dbReference type="SAM" id="SignalP"/>
    </source>
</evidence>
<feature type="signal peptide" evidence="12">
    <location>
        <begin position="1"/>
        <end position="23"/>
    </location>
</feature>
<dbReference type="Ensembl" id="ENSXMAT00000029596.1">
    <property type="protein sequence ID" value="ENSXMAP00000035724.1"/>
    <property type="gene ID" value="ENSXMAG00000022125.1"/>
</dbReference>
<dbReference type="GO" id="GO:0042102">
    <property type="term" value="P:positive regulation of T cell proliferation"/>
    <property type="evidence" value="ECO:0007669"/>
    <property type="project" value="TreeGrafter"/>
</dbReference>
<feature type="domain" description="Ig-like" evidence="13">
    <location>
        <begin position="38"/>
        <end position="128"/>
    </location>
</feature>
<evidence type="ECO:0000256" key="10">
    <source>
        <dbReference type="ARBA" id="ARBA00023319"/>
    </source>
</evidence>
<evidence type="ECO:0000256" key="9">
    <source>
        <dbReference type="ARBA" id="ARBA00023180"/>
    </source>
</evidence>
<dbReference type="FunFam" id="2.60.40.10:FF:000142">
    <property type="entry name" value="V-set domain-containing T-cell activation inhibitor 1"/>
    <property type="match status" value="1"/>
</dbReference>
<dbReference type="InterPro" id="IPR013783">
    <property type="entry name" value="Ig-like_fold"/>
</dbReference>
<evidence type="ECO:0000256" key="5">
    <source>
        <dbReference type="ARBA" id="ARBA00022989"/>
    </source>
</evidence>
<keyword evidence="5 11" id="KW-1133">Transmembrane helix</keyword>
<dbReference type="GO" id="GO:0071222">
    <property type="term" value="P:cellular response to lipopolysaccharide"/>
    <property type="evidence" value="ECO:0007669"/>
    <property type="project" value="TreeGrafter"/>
</dbReference>
<dbReference type="GO" id="GO:0042130">
    <property type="term" value="P:negative regulation of T cell proliferation"/>
    <property type="evidence" value="ECO:0007669"/>
    <property type="project" value="TreeGrafter"/>
</dbReference>
<dbReference type="InterPro" id="IPR003598">
    <property type="entry name" value="Ig_sub2"/>
</dbReference>
<dbReference type="GO" id="GO:0031295">
    <property type="term" value="P:T cell costimulation"/>
    <property type="evidence" value="ECO:0007669"/>
    <property type="project" value="TreeGrafter"/>
</dbReference>
<keyword evidence="15" id="KW-1185">Reference proteome</keyword>
<dbReference type="InterPro" id="IPR003599">
    <property type="entry name" value="Ig_sub"/>
</dbReference>
<evidence type="ECO:0000256" key="7">
    <source>
        <dbReference type="ARBA" id="ARBA00023157"/>
    </source>
</evidence>
<dbReference type="InterPro" id="IPR007110">
    <property type="entry name" value="Ig-like_dom"/>
</dbReference>
<dbReference type="SUPFAM" id="SSF48726">
    <property type="entry name" value="Immunoglobulin"/>
    <property type="match status" value="3"/>
</dbReference>
<accession>A0A3B5QX04</accession>
<dbReference type="PROSITE" id="PS50835">
    <property type="entry name" value="IG_LIKE"/>
    <property type="match status" value="2"/>
</dbReference>
<dbReference type="PANTHER" id="PTHR25466">
    <property type="entry name" value="T-LYMPHOCYTE ACTIVATION ANTIGEN"/>
    <property type="match status" value="1"/>
</dbReference>
<dbReference type="Proteomes" id="UP000002852">
    <property type="component" value="Unassembled WGS sequence"/>
</dbReference>
<dbReference type="GeneTree" id="ENSGT01050000244843"/>
<evidence type="ECO:0000256" key="3">
    <source>
        <dbReference type="ARBA" id="ARBA00022692"/>
    </source>
</evidence>
<keyword evidence="2" id="KW-1003">Cell membrane</keyword>
<sequence length="357" mass="40320">MKIKTIWFLTFLVFMSFWKIALLSDAEISCNFKQSCILPCSFQSYGEPILHWTQLESSELRVHSYYDNQDQLGPQNENFRGRTSLFQDQISRGNASLLLREVQLQDQGRYSCYISTIKGHEESIIRLSVDAPVSDIRIHQDGNRITCSSEGIYPQPELTWSTEPPSNTTLQNRTTVHQTEEKLYDISSSLTGPDGSDRIYSCTIRTRRNQRRAILRQKSVIVSSRQTSLSCSASNGSASKLLWRFNHSQVIVSRSSQSRATVTEEWKLHVKSVSESGGLSLQDLSPQQGGIYICELSNEEETLVTSTFLKVEDRGGTKRHPGVSMVVVAAAAVILCVVLIRRSRNQKGLQLYEEATR</sequence>
<keyword evidence="3 11" id="KW-0812">Transmembrane</keyword>
<feature type="transmembrane region" description="Helical" evidence="11">
    <location>
        <begin position="322"/>
        <end position="340"/>
    </location>
</feature>
<evidence type="ECO:0000256" key="11">
    <source>
        <dbReference type="SAM" id="Phobius"/>
    </source>
</evidence>
<organism evidence="14 15">
    <name type="scientific">Xiphophorus maculatus</name>
    <name type="common">Southern platyfish</name>
    <name type="synonym">Platypoecilus maculatus</name>
    <dbReference type="NCBI Taxonomy" id="8083"/>
    <lineage>
        <taxon>Eukaryota</taxon>
        <taxon>Metazoa</taxon>
        <taxon>Chordata</taxon>
        <taxon>Craniata</taxon>
        <taxon>Vertebrata</taxon>
        <taxon>Euteleostomi</taxon>
        <taxon>Actinopterygii</taxon>
        <taxon>Neopterygii</taxon>
        <taxon>Teleostei</taxon>
        <taxon>Neoteleostei</taxon>
        <taxon>Acanthomorphata</taxon>
        <taxon>Ovalentaria</taxon>
        <taxon>Atherinomorphae</taxon>
        <taxon>Cyprinodontiformes</taxon>
        <taxon>Poeciliidae</taxon>
        <taxon>Poeciliinae</taxon>
        <taxon>Xiphophorus</taxon>
    </lineage>
</organism>
<dbReference type="Gene3D" id="2.60.40.10">
    <property type="entry name" value="Immunoglobulins"/>
    <property type="match status" value="3"/>
</dbReference>
<reference evidence="15" key="1">
    <citation type="submission" date="2012-01" db="EMBL/GenBank/DDBJ databases">
        <authorList>
            <person name="Walter R."/>
            <person name="Schartl M."/>
            <person name="Warren W."/>
        </authorList>
    </citation>
    <scope>NUCLEOTIDE SEQUENCE [LARGE SCALE GENOMIC DNA]</scope>
    <source>
        <strain evidence="15">JP 163 A</strain>
    </source>
</reference>
<keyword evidence="10" id="KW-0393">Immunoglobulin domain</keyword>
<reference evidence="14" key="3">
    <citation type="submission" date="2025-08" db="UniProtKB">
        <authorList>
            <consortium name="Ensembl"/>
        </authorList>
    </citation>
    <scope>IDENTIFICATION</scope>
    <source>
        <strain evidence="14">JP 163 A</strain>
    </source>
</reference>
<dbReference type="GO" id="GO:0007166">
    <property type="term" value="P:cell surface receptor signaling pathway"/>
    <property type="evidence" value="ECO:0007669"/>
    <property type="project" value="TreeGrafter"/>
</dbReference>
<evidence type="ECO:0000256" key="2">
    <source>
        <dbReference type="ARBA" id="ARBA00022475"/>
    </source>
</evidence>